<dbReference type="SUPFAM" id="SSF49493">
    <property type="entry name" value="HSP40/DnaJ peptide-binding domain"/>
    <property type="match status" value="1"/>
</dbReference>
<dbReference type="InterPro" id="IPR036869">
    <property type="entry name" value="J_dom_sf"/>
</dbReference>
<dbReference type="GO" id="GO:0006457">
    <property type="term" value="P:protein folding"/>
    <property type="evidence" value="ECO:0007669"/>
    <property type="project" value="InterPro"/>
</dbReference>
<dbReference type="GO" id="GO:0005829">
    <property type="term" value="C:cytosol"/>
    <property type="evidence" value="ECO:0007669"/>
    <property type="project" value="TreeGrafter"/>
</dbReference>
<dbReference type="PRINTS" id="PR00625">
    <property type="entry name" value="JDOMAIN"/>
</dbReference>
<dbReference type="InterPro" id="IPR051339">
    <property type="entry name" value="DnaJ_subfamily_B"/>
</dbReference>
<dbReference type="InterPro" id="IPR008971">
    <property type="entry name" value="HSP40/DnaJ_pept-bd"/>
</dbReference>
<dbReference type="AlphaFoldDB" id="A0A5E8CJ09"/>
<dbReference type="PANTHER" id="PTHR24078">
    <property type="entry name" value="DNAJ HOMOLOG SUBFAMILY C MEMBER"/>
    <property type="match status" value="1"/>
</dbReference>
<reference evidence="3" key="1">
    <citation type="submission" date="2019-09" db="EMBL/GenBank/DDBJ databases">
        <authorList>
            <person name="Needham M D."/>
        </authorList>
    </citation>
    <scope>NUCLEOTIDE SEQUENCE</scope>
</reference>
<dbReference type="EMBL" id="CABVLZ010000003">
    <property type="protein sequence ID" value="VVU95097.1"/>
    <property type="molecule type" value="Genomic_DNA"/>
</dbReference>
<feature type="domain" description="J" evidence="2">
    <location>
        <begin position="9"/>
        <end position="76"/>
    </location>
</feature>
<proteinExistence type="predicted"/>
<dbReference type="InterPro" id="IPR001623">
    <property type="entry name" value="DnaJ_domain"/>
</dbReference>
<name>A0A5E8CJ09_9ZZZZ</name>
<dbReference type="CDD" id="cd06257">
    <property type="entry name" value="DnaJ"/>
    <property type="match status" value="1"/>
</dbReference>
<evidence type="ECO:0000259" key="2">
    <source>
        <dbReference type="PROSITE" id="PS50076"/>
    </source>
</evidence>
<dbReference type="PANTHER" id="PTHR24078:SF553">
    <property type="entry name" value="DNAJ HOMOLOG SUBFAMILY B MEMBER 5"/>
    <property type="match status" value="1"/>
</dbReference>
<organism evidence="3">
    <name type="scientific">seawater metagenome</name>
    <dbReference type="NCBI Taxonomy" id="1561972"/>
    <lineage>
        <taxon>unclassified sequences</taxon>
        <taxon>metagenomes</taxon>
        <taxon>ecological metagenomes</taxon>
    </lineage>
</organism>
<gene>
    <name evidence="3" type="ORF">CPAV1605_822</name>
</gene>
<dbReference type="Gene3D" id="1.10.287.110">
    <property type="entry name" value="DnaJ domain"/>
    <property type="match status" value="1"/>
</dbReference>
<evidence type="ECO:0000256" key="1">
    <source>
        <dbReference type="ARBA" id="ARBA00023186"/>
    </source>
</evidence>
<evidence type="ECO:0000313" key="3">
    <source>
        <dbReference type="EMBL" id="VVU95097.1"/>
    </source>
</evidence>
<dbReference type="Pfam" id="PF01556">
    <property type="entry name" value="DnaJ_C"/>
    <property type="match status" value="1"/>
</dbReference>
<protein>
    <submittedName>
        <fullName evidence="3">DnaJ domain</fullName>
    </submittedName>
</protein>
<accession>A0A5E8CJ09</accession>
<dbReference type="GO" id="GO:0051082">
    <property type="term" value="F:unfolded protein binding"/>
    <property type="evidence" value="ECO:0007669"/>
    <property type="project" value="InterPro"/>
</dbReference>
<dbReference type="SMART" id="SM00271">
    <property type="entry name" value="DnaJ"/>
    <property type="match status" value="1"/>
</dbReference>
<dbReference type="PROSITE" id="PS50076">
    <property type="entry name" value="DNAJ_2"/>
    <property type="match status" value="1"/>
</dbReference>
<dbReference type="Pfam" id="PF00226">
    <property type="entry name" value="DnaJ"/>
    <property type="match status" value="1"/>
</dbReference>
<dbReference type="SUPFAM" id="SSF46565">
    <property type="entry name" value="Chaperone J-domain"/>
    <property type="match status" value="1"/>
</dbReference>
<dbReference type="InterPro" id="IPR002939">
    <property type="entry name" value="DnaJ_C"/>
</dbReference>
<keyword evidence="1" id="KW-0143">Chaperone</keyword>
<sequence>MESNLELKTLYQVLEISPEATIEEIKKAYRKQAIKWHPDKNSKKNKALAEEKFKQISLAYKILIDPQKKEDYDNMTFGRKKDLFDLIQSISKGSVTDKILSFFYKNEAELRYDVNNLDFGFMMKKFKNKVMNSSIEDIFSHFVNKTIPIKRRNDEEKYISSEDNEFMEQKSETCEDMDDTNNSSQCLVYDILPLEYENRLNTNDIKITIHSSIYDVYNKNYKKVTLRRKTSTNEFETLELIIPILNNYIVYKNLGDEMSFDRNYYGTGDLIIKRVIKNNNYIIKNKDILINKNISLFDYIYGFKLKMDILGEKLDLNLALFNNSLFYTLKNYGLPLSYNEDIRGDLIIQCIIDYDNNITNKKILKEYFSNC</sequence>
<dbReference type="GO" id="GO:0051087">
    <property type="term" value="F:protein-folding chaperone binding"/>
    <property type="evidence" value="ECO:0007669"/>
    <property type="project" value="TreeGrafter"/>
</dbReference>